<evidence type="ECO:0000313" key="3">
    <source>
        <dbReference type="EMBL" id="KAH0573064.1"/>
    </source>
</evidence>
<dbReference type="EMBL" id="AUWU02000005">
    <property type="protein sequence ID" value="KAH0573064.1"/>
    <property type="molecule type" value="Genomic_DNA"/>
</dbReference>
<keyword evidence="4" id="KW-1185">Reference proteome</keyword>
<dbReference type="Proteomes" id="UP000018208">
    <property type="component" value="Unassembled WGS sequence"/>
</dbReference>
<organism evidence="2">
    <name type="scientific">Spironucleus salmonicida</name>
    <dbReference type="NCBI Taxonomy" id="348837"/>
    <lineage>
        <taxon>Eukaryota</taxon>
        <taxon>Metamonada</taxon>
        <taxon>Diplomonadida</taxon>
        <taxon>Hexamitidae</taxon>
        <taxon>Hexamitinae</taxon>
        <taxon>Spironucleus</taxon>
    </lineage>
</organism>
<feature type="region of interest" description="Disordered" evidence="1">
    <location>
        <begin position="397"/>
        <end position="417"/>
    </location>
</feature>
<dbReference type="AlphaFoldDB" id="V6LQ96"/>
<protein>
    <submittedName>
        <fullName evidence="2">Uncharacterized protein</fullName>
    </submittedName>
</protein>
<reference evidence="2 3" key="1">
    <citation type="journal article" date="2014" name="PLoS Genet.">
        <title>The Genome of Spironucleus salmonicida Highlights a Fish Pathogen Adapted to Fluctuating Environments.</title>
        <authorList>
            <person name="Xu F."/>
            <person name="Jerlstrom-Hultqvist J."/>
            <person name="Einarsson E."/>
            <person name="Astvaldsson A."/>
            <person name="Svard S.G."/>
            <person name="Andersson J.O."/>
        </authorList>
    </citation>
    <scope>NUCLEOTIDE SEQUENCE</scope>
    <source>
        <strain evidence="3">ATCC 50377</strain>
    </source>
</reference>
<name>V6LQ96_9EUKA</name>
<evidence type="ECO:0000313" key="2">
    <source>
        <dbReference type="EMBL" id="EST46842.1"/>
    </source>
</evidence>
<reference evidence="3" key="2">
    <citation type="submission" date="2020-12" db="EMBL/GenBank/DDBJ databases">
        <title>New Spironucleus salmonicida genome in near-complete chromosomes.</title>
        <authorList>
            <person name="Xu F."/>
            <person name="Kurt Z."/>
            <person name="Jimenez-Gonzalez A."/>
            <person name="Astvaldsson A."/>
            <person name="Andersson J.O."/>
            <person name="Svard S.G."/>
        </authorList>
    </citation>
    <scope>NUCLEOTIDE SEQUENCE</scope>
    <source>
        <strain evidence="3">ATCC 50377</strain>
    </source>
</reference>
<evidence type="ECO:0000313" key="4">
    <source>
        <dbReference type="Proteomes" id="UP000018208"/>
    </source>
</evidence>
<dbReference type="VEuPathDB" id="GiardiaDB:SS50377_25182"/>
<dbReference type="EMBL" id="KI546059">
    <property type="protein sequence ID" value="EST46842.1"/>
    <property type="molecule type" value="Genomic_DNA"/>
</dbReference>
<accession>V6LQ96</accession>
<sequence>MQISLSFQGGGAFQYLLQTTVDGVLYKTPLRRESSQSSELLPHTPTFQLLCQAPGRPIQVHVLDSRSGQIQIQGVSLRYTVDSTQKLRYAAFEVSTLQRVFPERAVVHFSQYSADAGRHVVVPQGDFSVTWIMQTPVGQIETARLHVGGGPFSYFQIEHGVPELSASQQLFLILLQQKLSPKQTKLAAALLPLFRMDTLGTDKQFQKLAKISKGPPLSLSAVLLRVFCGSPGELRTPSTSLFLLSEERLTVDQLRPVKVNASSYRVSPQTFSLLGASYGATVPQTDFFVHAIDFSDEAPVDIQLFRDLLRLNDGKTSIGMGFQTLEVFVEGSYAAPAGSPCIYQQVVRKRITFQQQTQTHAEVLVCSQNRLVQAQADWTEGFSEDSSEIQTPMIEAPKAQKPEATPRHVHNSTPGKATALKSSFQDRTTATKLQTFPKRANSQMQIPQVLAMPGPDTAAAKIAKQINEAKRRVKALGFQRK</sequence>
<gene>
    <name evidence="2" type="ORF">SS50377_13106</name>
    <name evidence="3" type="ORF">SS50377_25182</name>
</gene>
<evidence type="ECO:0000256" key="1">
    <source>
        <dbReference type="SAM" id="MobiDB-lite"/>
    </source>
</evidence>
<proteinExistence type="predicted"/>